<dbReference type="Proteomes" id="UP000317289">
    <property type="component" value="Unassembled WGS sequence"/>
</dbReference>
<gene>
    <name evidence="1" type="ORF">GJU42_01565</name>
    <name evidence="2" type="ORF">SAMN06265349_102553</name>
</gene>
<dbReference type="OrthoDB" id="1118894at2"/>
<reference evidence="1 4" key="2">
    <citation type="submission" date="2019-11" db="EMBL/GenBank/DDBJ databases">
        <title>Flavobacterium resistens genome.</title>
        <authorList>
            <person name="Wilson V.M."/>
            <person name="Newman J.D."/>
        </authorList>
    </citation>
    <scope>NUCLEOTIDE SEQUENCE [LARGE SCALE GENOMIC DNA]</scope>
    <source>
        <strain evidence="1 4">DSM 19382</strain>
    </source>
</reference>
<protein>
    <submittedName>
        <fullName evidence="1">Alpha/beta hydrolase</fullName>
    </submittedName>
</protein>
<dbReference type="SUPFAM" id="SSF53474">
    <property type="entry name" value="alpha/beta-Hydrolases"/>
    <property type="match status" value="1"/>
</dbReference>
<dbReference type="GO" id="GO:0016787">
    <property type="term" value="F:hydrolase activity"/>
    <property type="evidence" value="ECO:0007669"/>
    <property type="project" value="UniProtKB-KW"/>
</dbReference>
<proteinExistence type="predicted"/>
<organism evidence="2 3">
    <name type="scientific">Flavobacterium resistens</name>
    <dbReference type="NCBI Taxonomy" id="443612"/>
    <lineage>
        <taxon>Bacteria</taxon>
        <taxon>Pseudomonadati</taxon>
        <taxon>Bacteroidota</taxon>
        <taxon>Flavobacteriia</taxon>
        <taxon>Flavobacteriales</taxon>
        <taxon>Flavobacteriaceae</taxon>
        <taxon>Flavobacterium</taxon>
    </lineage>
</organism>
<dbReference type="RefSeq" id="WP_142450274.1">
    <property type="nucleotide sequence ID" value="NZ_FXTA01000002.1"/>
</dbReference>
<dbReference type="InterPro" id="IPR029058">
    <property type="entry name" value="AB_hydrolase_fold"/>
</dbReference>
<keyword evidence="1" id="KW-0378">Hydrolase</keyword>
<evidence type="ECO:0000313" key="3">
    <source>
        <dbReference type="Proteomes" id="UP000317289"/>
    </source>
</evidence>
<accession>A0A521CJU9</accession>
<evidence type="ECO:0000313" key="4">
    <source>
        <dbReference type="Proteomes" id="UP000468990"/>
    </source>
</evidence>
<evidence type="ECO:0000313" key="1">
    <source>
        <dbReference type="EMBL" id="MRX66645.1"/>
    </source>
</evidence>
<reference evidence="2 3" key="1">
    <citation type="submission" date="2017-05" db="EMBL/GenBank/DDBJ databases">
        <authorList>
            <person name="Varghese N."/>
            <person name="Submissions S."/>
        </authorList>
    </citation>
    <scope>NUCLEOTIDE SEQUENCE [LARGE SCALE GENOMIC DNA]</scope>
    <source>
        <strain evidence="2 3">DSM 19382</strain>
    </source>
</reference>
<evidence type="ECO:0000313" key="2">
    <source>
        <dbReference type="EMBL" id="SMO59011.1"/>
    </source>
</evidence>
<dbReference type="Proteomes" id="UP000468990">
    <property type="component" value="Unassembled WGS sequence"/>
</dbReference>
<name>A0A521CJU9_9FLAO</name>
<keyword evidence="4" id="KW-1185">Reference proteome</keyword>
<sequence length="171" mass="19533">MIKPRLLLLSDLFGGNPEWIEYYIQILEPKFEIQYYDVLQLADIDSSNLLETDIHNQFLNGGIEKAVDNLLASEKSEVAVLAFSIGGTIAWKASLKGLKITKLIAISSTRLRFETEVPNCETKLYFGEQDLNSPSSEWFSKLKIEKHILENQKHQLYLDEKNVILICSNLL</sequence>
<dbReference type="EMBL" id="FXTA01000002">
    <property type="protein sequence ID" value="SMO59011.1"/>
    <property type="molecule type" value="Genomic_DNA"/>
</dbReference>
<dbReference type="EMBL" id="WKKG01000001">
    <property type="protein sequence ID" value="MRX66645.1"/>
    <property type="molecule type" value="Genomic_DNA"/>
</dbReference>
<dbReference type="Gene3D" id="3.40.50.1820">
    <property type="entry name" value="alpha/beta hydrolase"/>
    <property type="match status" value="1"/>
</dbReference>
<dbReference type="AlphaFoldDB" id="A0A521CJU9"/>